<reference evidence="1 2" key="1">
    <citation type="submission" date="2016-11" db="EMBL/GenBank/DDBJ databases">
        <authorList>
            <person name="Jaros S."/>
            <person name="Januszkiewicz K."/>
            <person name="Wedrychowicz H."/>
        </authorList>
    </citation>
    <scope>NUCLEOTIDE SEQUENCE [LARGE SCALE GENOMIC DNA]</scope>
    <source>
        <strain evidence="1 2">GAS499</strain>
    </source>
</reference>
<name>A0A1M6HNL2_9BRAD</name>
<gene>
    <name evidence="1" type="ORF">SAMN05444159_0058</name>
</gene>
<sequence length="188" mass="20482">MPLSPETLTANAEVLERLSWTFELRFATDDKEPVWFSVDGVEGIRRIARNGAGGVFALVSGSPRVLYISSEGAAGVVAADLDEFIALVMACPYWHDLLKFSGSGSLAEMRRAATVLELGTVDDDELEEARALLKSELGLAELADPVGTLHRAVSTSDLIIRDQYGSPFVSLFNSFIINEERMRKLFGA</sequence>
<proteinExistence type="predicted"/>
<dbReference type="AlphaFoldDB" id="A0A1M6HNL2"/>
<dbReference type="EMBL" id="LT670844">
    <property type="protein sequence ID" value="SHJ23760.1"/>
    <property type="molecule type" value="Genomic_DNA"/>
</dbReference>
<evidence type="ECO:0000313" key="2">
    <source>
        <dbReference type="Proteomes" id="UP000189935"/>
    </source>
</evidence>
<accession>A0A1M6HNL2</accession>
<evidence type="ECO:0000313" key="1">
    <source>
        <dbReference type="EMBL" id="SHJ23760.1"/>
    </source>
</evidence>
<protein>
    <submittedName>
        <fullName evidence="1">Uncharacterized protein</fullName>
    </submittedName>
</protein>
<dbReference type="RefSeq" id="WP_079535999.1">
    <property type="nucleotide sequence ID" value="NZ_LT670844.1"/>
</dbReference>
<organism evidence="1 2">
    <name type="scientific">Bradyrhizobium lablabi</name>
    <dbReference type="NCBI Taxonomy" id="722472"/>
    <lineage>
        <taxon>Bacteria</taxon>
        <taxon>Pseudomonadati</taxon>
        <taxon>Pseudomonadota</taxon>
        <taxon>Alphaproteobacteria</taxon>
        <taxon>Hyphomicrobiales</taxon>
        <taxon>Nitrobacteraceae</taxon>
        <taxon>Bradyrhizobium</taxon>
    </lineage>
</organism>
<dbReference type="OrthoDB" id="4541168at2"/>
<dbReference type="Proteomes" id="UP000189935">
    <property type="component" value="Chromosome I"/>
</dbReference>